<dbReference type="STRING" id="113562.SAMN04489716_3167"/>
<name>A0A1H1Z7W6_9ACTN</name>
<dbReference type="Gene3D" id="3.40.50.720">
    <property type="entry name" value="NAD(P)-binding Rossmann-like Domain"/>
    <property type="match status" value="1"/>
</dbReference>
<gene>
    <name evidence="1" type="ORF">SAMN04489716_3167</name>
</gene>
<evidence type="ECO:0000313" key="2">
    <source>
        <dbReference type="Proteomes" id="UP000198688"/>
    </source>
</evidence>
<keyword evidence="2" id="KW-1185">Reference proteome</keyword>
<sequence>MRSALVIGGTGMIGGAVARHLLRDGWQVTVTGRTPRPAPAGATLILAGHDDLPGGEFDLVVDAACFTAEHARQVLPLMRAAGSAVLISSKAVYVDADGNHVNSPEPPRFTGPISEDQPTMAPGDMPYDSPLGYGANKIAAEHTLLDSGAPVTVLRPSKVHGIGARPPREWWFLQRCLARQPYIKLAGDGLGTDHTSAAANIAALVACAADRPGRRILNAADPDAPDGLTISRVVAARAGHTWDEILLPGDDEDGWHPWHRIPPIILDMTAAERLGYRPVGDYATTVAAEIDWMLDEVRRDPSWTPQ</sequence>
<dbReference type="SUPFAM" id="SSF51735">
    <property type="entry name" value="NAD(P)-binding Rossmann-fold domains"/>
    <property type="match status" value="1"/>
</dbReference>
<protein>
    <submittedName>
        <fullName evidence="1">Nucleoside-diphosphate-sugar epimerase</fullName>
    </submittedName>
</protein>
<dbReference type="AlphaFoldDB" id="A0A1H1Z7W6"/>
<dbReference type="RefSeq" id="WP_197686236.1">
    <property type="nucleotide sequence ID" value="NZ_BOMJ01000001.1"/>
</dbReference>
<dbReference type="EMBL" id="LT629758">
    <property type="protein sequence ID" value="SDT29306.1"/>
    <property type="molecule type" value="Genomic_DNA"/>
</dbReference>
<dbReference type="Proteomes" id="UP000198688">
    <property type="component" value="Chromosome I"/>
</dbReference>
<dbReference type="InterPro" id="IPR036291">
    <property type="entry name" value="NAD(P)-bd_dom_sf"/>
</dbReference>
<evidence type="ECO:0000313" key="1">
    <source>
        <dbReference type="EMBL" id="SDT29306.1"/>
    </source>
</evidence>
<organism evidence="1 2">
    <name type="scientific">Actinoplanes derwentensis</name>
    <dbReference type="NCBI Taxonomy" id="113562"/>
    <lineage>
        <taxon>Bacteria</taxon>
        <taxon>Bacillati</taxon>
        <taxon>Actinomycetota</taxon>
        <taxon>Actinomycetes</taxon>
        <taxon>Micromonosporales</taxon>
        <taxon>Micromonosporaceae</taxon>
        <taxon>Actinoplanes</taxon>
    </lineage>
</organism>
<proteinExistence type="predicted"/>
<reference evidence="1 2" key="1">
    <citation type="submission" date="2016-10" db="EMBL/GenBank/DDBJ databases">
        <authorList>
            <person name="de Groot N.N."/>
        </authorList>
    </citation>
    <scope>NUCLEOTIDE SEQUENCE [LARGE SCALE GENOMIC DNA]</scope>
    <source>
        <strain evidence="1 2">DSM 43941</strain>
    </source>
</reference>
<accession>A0A1H1Z7W6</accession>